<accession>A0A8J4EM32</accession>
<dbReference type="Proteomes" id="UP000614996">
    <property type="component" value="Unassembled WGS sequence"/>
</dbReference>
<organism evidence="1 2">
    <name type="scientific">Actinocatenispora comari</name>
    <dbReference type="NCBI Taxonomy" id="2807577"/>
    <lineage>
        <taxon>Bacteria</taxon>
        <taxon>Bacillati</taxon>
        <taxon>Actinomycetota</taxon>
        <taxon>Actinomycetes</taxon>
        <taxon>Micromonosporales</taxon>
        <taxon>Micromonosporaceae</taxon>
        <taxon>Actinocatenispora</taxon>
    </lineage>
</organism>
<comment type="caution">
    <text evidence="1">The sequence shown here is derived from an EMBL/GenBank/DDBJ whole genome shotgun (WGS) entry which is preliminary data.</text>
</comment>
<dbReference type="RefSeq" id="WP_263975146.1">
    <property type="nucleotide sequence ID" value="NZ_BOPO01000110.1"/>
</dbReference>
<dbReference type="AlphaFoldDB" id="A0A8J4EM32"/>
<proteinExistence type="predicted"/>
<dbReference type="EMBL" id="BOPO01000110">
    <property type="protein sequence ID" value="GIL29932.1"/>
    <property type="molecule type" value="Genomic_DNA"/>
</dbReference>
<sequence length="43" mass="4431">MTVTDPDLVDEQLAAALAGLSAAADQLAAAIRELTDTTKEKTT</sequence>
<keyword evidence="2" id="KW-1185">Reference proteome</keyword>
<evidence type="ECO:0000313" key="1">
    <source>
        <dbReference type="EMBL" id="GIL29932.1"/>
    </source>
</evidence>
<reference evidence="2" key="1">
    <citation type="journal article" date="2021" name="Int. J. Syst. Evol. Microbiol.">
        <title>Actinocatenispora comari sp. nov., an endophytic actinomycete isolated from aerial parts of Comarum salesowianum.</title>
        <authorList>
            <person name="Oyunbileg N."/>
            <person name="Iizaka Y."/>
            <person name="Hamada M."/>
            <person name="Davaapurev B.O."/>
            <person name="Fukumoto A."/>
            <person name="Tsetseg B."/>
            <person name="Kato F."/>
            <person name="Tamura T."/>
            <person name="Batkhuu J."/>
            <person name="Anzai Y."/>
        </authorList>
    </citation>
    <scope>NUCLEOTIDE SEQUENCE [LARGE SCALE GENOMIC DNA]</scope>
    <source>
        <strain evidence="2">NUM-2625</strain>
    </source>
</reference>
<gene>
    <name evidence="1" type="ORF">NUM_51860</name>
</gene>
<evidence type="ECO:0000313" key="2">
    <source>
        <dbReference type="Proteomes" id="UP000614996"/>
    </source>
</evidence>
<name>A0A8J4EM32_9ACTN</name>
<protein>
    <submittedName>
        <fullName evidence="1">Uncharacterized protein</fullName>
    </submittedName>
</protein>